<reference evidence="14" key="1">
    <citation type="submission" date="2020-02" db="EMBL/GenBank/DDBJ databases">
        <authorList>
            <person name="Meier V. D."/>
        </authorList>
    </citation>
    <scope>NUCLEOTIDE SEQUENCE</scope>
    <source>
        <strain evidence="14">AVDCRST_MAG59</strain>
    </source>
</reference>
<dbReference type="PANTHER" id="PTHR43513:SF3">
    <property type="entry name" value="DIHYDROOROTATE DEHYDROGENASE B (NAD(+)), ELECTRON TRANSFER SUBUNIT-RELATED"/>
    <property type="match status" value="1"/>
</dbReference>
<dbReference type="SUPFAM" id="SSF63380">
    <property type="entry name" value="Riboflavin synthase domain-like"/>
    <property type="match status" value="1"/>
</dbReference>
<dbReference type="InterPro" id="IPR012165">
    <property type="entry name" value="Cyt_c3_hydrogenase_gsu"/>
</dbReference>
<dbReference type="EC" id="1.3.1.14" evidence="14"/>
<comment type="cofactor">
    <cofactor evidence="12">
        <name>[2Fe-2S] cluster</name>
        <dbReference type="ChEBI" id="CHEBI:190135"/>
    </cofactor>
    <text evidence="12">Binds 1 [2Fe-2S] cluster per subunit.</text>
</comment>
<dbReference type="PANTHER" id="PTHR43513">
    <property type="entry name" value="DIHYDROOROTATE DEHYDROGENASE B (NAD(+)), ELECTRON TRANSFER SUBUNIT"/>
    <property type="match status" value="1"/>
</dbReference>
<dbReference type="InterPro" id="IPR037117">
    <property type="entry name" value="Dihydroorotate_DH_ele_sf"/>
</dbReference>
<evidence type="ECO:0000259" key="13">
    <source>
        <dbReference type="PROSITE" id="PS51384"/>
    </source>
</evidence>
<feature type="binding site" evidence="12">
    <location>
        <position position="245"/>
    </location>
    <ligand>
        <name>[2Fe-2S] cluster</name>
        <dbReference type="ChEBI" id="CHEBI:190135"/>
    </ligand>
</feature>
<evidence type="ECO:0000256" key="12">
    <source>
        <dbReference type="PIRSR" id="PIRSR006816-2"/>
    </source>
</evidence>
<keyword evidence="4 12" id="KW-0001">2Fe-2S</keyword>
<dbReference type="InterPro" id="IPR001433">
    <property type="entry name" value="OxRdtase_FAD/NAD-bd"/>
</dbReference>
<proteinExistence type="inferred from homology"/>
<dbReference type="PROSITE" id="PS51384">
    <property type="entry name" value="FAD_FR"/>
    <property type="match status" value="1"/>
</dbReference>
<evidence type="ECO:0000256" key="9">
    <source>
        <dbReference type="ARBA" id="ARBA00023014"/>
    </source>
</evidence>
<dbReference type="AlphaFoldDB" id="A0A6J4V9V4"/>
<feature type="binding site" evidence="11">
    <location>
        <begin position="85"/>
        <end position="87"/>
    </location>
    <ligand>
        <name>FAD</name>
        <dbReference type="ChEBI" id="CHEBI:57692"/>
    </ligand>
</feature>
<dbReference type="Pfam" id="PF00970">
    <property type="entry name" value="FAD_binding_6"/>
    <property type="match status" value="1"/>
</dbReference>
<comment type="cofactor">
    <cofactor evidence="10">
        <name>[2Fe-2S] cluster</name>
        <dbReference type="ChEBI" id="CHEBI:190135"/>
    </cofactor>
</comment>
<keyword evidence="8 12" id="KW-0408">Iron</keyword>
<dbReference type="InterPro" id="IPR017927">
    <property type="entry name" value="FAD-bd_FR_type"/>
</dbReference>
<dbReference type="GO" id="GO:0004589">
    <property type="term" value="F:dihydroorotate dehydrogenase (NAD+) activity"/>
    <property type="evidence" value="ECO:0007669"/>
    <property type="project" value="UniProtKB-EC"/>
</dbReference>
<evidence type="ECO:0000256" key="11">
    <source>
        <dbReference type="PIRSR" id="PIRSR006816-1"/>
    </source>
</evidence>
<gene>
    <name evidence="14" type="ORF">AVDCRST_MAG59-3764</name>
</gene>
<dbReference type="InterPro" id="IPR019480">
    <property type="entry name" value="Dihydroorotate_DH_Fe-S-bd"/>
</dbReference>
<keyword evidence="3 11" id="KW-0285">Flavoprotein</keyword>
<feature type="domain" description="FAD-binding FR-type" evidence="13">
    <location>
        <begin position="14"/>
        <end position="117"/>
    </location>
</feature>
<accession>A0A6J4V9V4</accession>
<feature type="binding site" evidence="11">
    <location>
        <begin position="68"/>
        <end position="71"/>
    </location>
    <ligand>
        <name>FAD</name>
        <dbReference type="ChEBI" id="CHEBI:57692"/>
    </ligand>
</feature>
<evidence type="ECO:0000313" key="14">
    <source>
        <dbReference type="EMBL" id="CAA9573149.1"/>
    </source>
</evidence>
<dbReference type="Gene3D" id="2.40.30.10">
    <property type="entry name" value="Translation factors"/>
    <property type="match status" value="1"/>
</dbReference>
<feature type="binding site" evidence="12">
    <location>
        <position position="248"/>
    </location>
    <ligand>
        <name>[2Fe-2S] cluster</name>
        <dbReference type="ChEBI" id="CHEBI:190135"/>
    </ligand>
</feature>
<dbReference type="Gene3D" id="2.10.240.10">
    <property type="entry name" value="Dihydroorotate dehydrogenase, electron transfer subunit"/>
    <property type="match status" value="1"/>
</dbReference>
<comment type="cofactor">
    <cofactor evidence="11">
        <name>FAD</name>
        <dbReference type="ChEBI" id="CHEBI:57692"/>
    </cofactor>
    <text evidence="11">Binds 1 FAD per subunit.</text>
</comment>
<keyword evidence="9 12" id="KW-0411">Iron-sulfur</keyword>
<dbReference type="GO" id="GO:0046872">
    <property type="term" value="F:metal ion binding"/>
    <property type="evidence" value="ECO:0007669"/>
    <property type="project" value="UniProtKB-KW"/>
</dbReference>
<dbReference type="EMBL" id="CADCWF010000273">
    <property type="protein sequence ID" value="CAA9573149.1"/>
    <property type="molecule type" value="Genomic_DNA"/>
</dbReference>
<dbReference type="SUPFAM" id="SSF52343">
    <property type="entry name" value="Ferredoxin reductase-like, C-terminal NADP-linked domain"/>
    <property type="match status" value="1"/>
</dbReference>
<dbReference type="CDD" id="cd06218">
    <property type="entry name" value="DHOD_e_trans"/>
    <property type="match status" value="1"/>
</dbReference>
<evidence type="ECO:0000256" key="5">
    <source>
        <dbReference type="ARBA" id="ARBA00022723"/>
    </source>
</evidence>
<evidence type="ECO:0000256" key="8">
    <source>
        <dbReference type="ARBA" id="ARBA00023004"/>
    </source>
</evidence>
<keyword evidence="7" id="KW-0249">Electron transport</keyword>
<feature type="binding site" evidence="12">
    <location>
        <position position="260"/>
    </location>
    <ligand>
        <name>[2Fe-2S] cluster</name>
        <dbReference type="ChEBI" id="CHEBI:190135"/>
    </ligand>
</feature>
<evidence type="ECO:0000256" key="4">
    <source>
        <dbReference type="ARBA" id="ARBA00022714"/>
    </source>
</evidence>
<dbReference type="GO" id="GO:0051537">
    <property type="term" value="F:2 iron, 2 sulfur cluster binding"/>
    <property type="evidence" value="ECO:0007669"/>
    <property type="project" value="UniProtKB-KW"/>
</dbReference>
<dbReference type="InterPro" id="IPR039261">
    <property type="entry name" value="FNR_nucleotide-bd"/>
</dbReference>
<keyword evidence="6 11" id="KW-0274">FAD</keyword>
<keyword evidence="14" id="KW-0560">Oxidoreductase</keyword>
<organism evidence="14">
    <name type="scientific">uncultured Thermomicrobiales bacterium</name>
    <dbReference type="NCBI Taxonomy" id="1645740"/>
    <lineage>
        <taxon>Bacteria</taxon>
        <taxon>Pseudomonadati</taxon>
        <taxon>Thermomicrobiota</taxon>
        <taxon>Thermomicrobia</taxon>
        <taxon>Thermomicrobiales</taxon>
        <taxon>environmental samples</taxon>
    </lineage>
</organism>
<evidence type="ECO:0000256" key="10">
    <source>
        <dbReference type="ARBA" id="ARBA00034078"/>
    </source>
</evidence>
<dbReference type="GO" id="GO:0006221">
    <property type="term" value="P:pyrimidine nucleotide biosynthetic process"/>
    <property type="evidence" value="ECO:0007669"/>
    <property type="project" value="InterPro"/>
</dbReference>
<keyword evidence="5 12" id="KW-0479">Metal-binding</keyword>
<sequence length="273" mass="29289">MSGVQGALVHHGRSREIEGDVVALEPAMGDSTLLTVRVPSAVAAEIRPGRFFDILCRPDGSSDPLLRRPYSVFASDPARAELQFLVRPYGRGSAWLARRRRGDVLDLLGPLGNAYTLDPGARHLLMVAGGVGVAPLVLLAREAVASGRNVVFLLGAADASGLLAAGHLPSAVEYVVATDDGSKGHRGFVTDLVPDYVRWADQVFACGPEPMYRSLRNGLLPLRIGNRPRVQVSMEREMACGLGACLGCVVETKRGMRTSCVEGPVFDMDDVRW</sequence>
<keyword evidence="2" id="KW-0813">Transport</keyword>
<name>A0A6J4V9V4_9BACT</name>
<evidence type="ECO:0000256" key="6">
    <source>
        <dbReference type="ARBA" id="ARBA00022827"/>
    </source>
</evidence>
<protein>
    <submittedName>
        <fullName evidence="14">Dihydroorotate dehydrogenase (NAD(+)), electron transfer subunit</fullName>
        <ecNumber evidence="14">1.3.1.14</ecNumber>
    </submittedName>
</protein>
<feature type="binding site" evidence="12">
    <location>
        <position position="240"/>
    </location>
    <ligand>
        <name>[2Fe-2S] cluster</name>
        <dbReference type="ChEBI" id="CHEBI:190135"/>
    </ligand>
</feature>
<dbReference type="InterPro" id="IPR050353">
    <property type="entry name" value="PyrK_electron_transfer"/>
</dbReference>
<evidence type="ECO:0000256" key="7">
    <source>
        <dbReference type="ARBA" id="ARBA00022982"/>
    </source>
</evidence>
<dbReference type="GO" id="GO:0050660">
    <property type="term" value="F:flavin adenine dinucleotide binding"/>
    <property type="evidence" value="ECO:0007669"/>
    <property type="project" value="InterPro"/>
</dbReference>
<dbReference type="InterPro" id="IPR017938">
    <property type="entry name" value="Riboflavin_synthase-like_b-brl"/>
</dbReference>
<comment type="similarity">
    <text evidence="1">Belongs to the PyrK family.</text>
</comment>
<evidence type="ECO:0000256" key="1">
    <source>
        <dbReference type="ARBA" id="ARBA00006422"/>
    </source>
</evidence>
<dbReference type="Pfam" id="PF10418">
    <property type="entry name" value="DHODB_Fe-S_bind"/>
    <property type="match status" value="1"/>
</dbReference>
<evidence type="ECO:0000256" key="2">
    <source>
        <dbReference type="ARBA" id="ARBA00022448"/>
    </source>
</evidence>
<dbReference type="InterPro" id="IPR008333">
    <property type="entry name" value="Cbr1-like_FAD-bd_dom"/>
</dbReference>
<evidence type="ECO:0000256" key="3">
    <source>
        <dbReference type="ARBA" id="ARBA00022630"/>
    </source>
</evidence>
<dbReference type="Gene3D" id="3.40.50.80">
    <property type="entry name" value="Nucleotide-binding domain of ferredoxin-NADP reductase (FNR) module"/>
    <property type="match status" value="1"/>
</dbReference>
<dbReference type="PIRSF" id="PIRSF006816">
    <property type="entry name" value="Cyc3_hyd_g"/>
    <property type="match status" value="1"/>
</dbReference>
<dbReference type="Pfam" id="PF00175">
    <property type="entry name" value="NAD_binding_1"/>
    <property type="match status" value="1"/>
</dbReference>